<gene>
    <name evidence="1" type="ORF">BPA30113_03009</name>
</gene>
<accession>A0A6J5DJI8</accession>
<dbReference type="Pfam" id="PF09859">
    <property type="entry name" value="Oxygenase-NA"/>
    <property type="match status" value="1"/>
</dbReference>
<keyword evidence="2" id="KW-1185">Reference proteome</keyword>
<evidence type="ECO:0000313" key="2">
    <source>
        <dbReference type="Proteomes" id="UP000494330"/>
    </source>
</evidence>
<proteinExistence type="predicted"/>
<dbReference type="RefSeq" id="WP_034198648.1">
    <property type="nucleotide sequence ID" value="NZ_CABVQD010000008.1"/>
</dbReference>
<protein>
    <submittedName>
        <fullName evidence="1">Prolyl 4-hydroxylase</fullName>
    </submittedName>
</protein>
<name>A0A6J5DJI8_9BURK</name>
<dbReference type="AlphaFoldDB" id="A0A6J5DJI8"/>
<sequence length="235" mass="26094">MTDSTLKFAHLDWDDIGAQLDAEGYALLPGILSPADARDLSRQYLSLKTLRHVELAADDLGHGDVMRLGLSLPMPWANWRAALYRHLVPIANRWNATLGIACRYPEDLATFIRQNHDEGQTEPMSHLSRLAAGDYLALSQNNAGEHVFPMQIVALLSEPGVDFEGGEFVLAEQRPRMQSRPMVLPLKLGDVAIISTAQRPFKGSSGYYRVNIKHAISRVRSGERIGLALYLHDSP</sequence>
<reference evidence="1 2" key="1">
    <citation type="submission" date="2019-09" db="EMBL/GenBank/DDBJ databases">
        <authorList>
            <person name="Depoorter E."/>
        </authorList>
    </citation>
    <scope>NUCLEOTIDE SEQUENCE [LARGE SCALE GENOMIC DNA]</scope>
    <source>
        <strain evidence="1">LMG 30113</strain>
    </source>
</reference>
<organism evidence="1 2">
    <name type="scientific">Burkholderia paludis</name>
    <dbReference type="NCBI Taxonomy" id="1506587"/>
    <lineage>
        <taxon>Bacteria</taxon>
        <taxon>Pseudomonadati</taxon>
        <taxon>Pseudomonadota</taxon>
        <taxon>Betaproteobacteria</taxon>
        <taxon>Burkholderiales</taxon>
        <taxon>Burkholderiaceae</taxon>
        <taxon>Burkholderia</taxon>
        <taxon>Burkholderia cepacia complex</taxon>
    </lineage>
</organism>
<evidence type="ECO:0000313" key="1">
    <source>
        <dbReference type="EMBL" id="VWB67187.1"/>
    </source>
</evidence>
<dbReference type="Proteomes" id="UP000494330">
    <property type="component" value="Unassembled WGS sequence"/>
</dbReference>
<dbReference type="EMBL" id="CABVQD010000008">
    <property type="protein sequence ID" value="VWB67187.1"/>
    <property type="molecule type" value="Genomic_DNA"/>
</dbReference>
<dbReference type="InterPro" id="IPR018655">
    <property type="entry name" value="DUF2086"/>
</dbReference>